<dbReference type="Proteomes" id="UP001229355">
    <property type="component" value="Plasmid unnamed"/>
</dbReference>
<dbReference type="EMBL" id="CP120375">
    <property type="protein sequence ID" value="WEX91763.1"/>
    <property type="molecule type" value="Genomic_DNA"/>
</dbReference>
<accession>A0ABY8DNP4</accession>
<protein>
    <submittedName>
        <fullName evidence="1">Uncharacterized protein</fullName>
    </submittedName>
</protein>
<keyword evidence="1" id="KW-0614">Plasmid</keyword>
<geneLocation type="plasmid" evidence="1 2">
    <name>unnamed</name>
</geneLocation>
<reference evidence="1 2" key="1">
    <citation type="submission" date="2023-03" db="EMBL/GenBank/DDBJ databases">
        <authorList>
            <person name="Kaur S."/>
            <person name="Espinosa-Saiz D."/>
            <person name="Velazquez E."/>
            <person name="Menendez E."/>
            <person name="diCenzo G.C."/>
        </authorList>
    </citation>
    <scope>NUCLEOTIDE SEQUENCE [LARGE SCALE GENOMIC DNA]</scope>
    <source>
        <strain evidence="1 2">LMG 24692</strain>
        <plasmid evidence="1 2">unnamed</plasmid>
    </source>
</reference>
<evidence type="ECO:0000313" key="1">
    <source>
        <dbReference type="EMBL" id="WEX91763.1"/>
    </source>
</evidence>
<organism evidence="1 2">
    <name type="scientific">Sinorhizobium garamanticum</name>
    <dbReference type="NCBI Taxonomy" id="680247"/>
    <lineage>
        <taxon>Bacteria</taxon>
        <taxon>Pseudomonadati</taxon>
        <taxon>Pseudomonadota</taxon>
        <taxon>Alphaproteobacteria</taxon>
        <taxon>Hyphomicrobiales</taxon>
        <taxon>Rhizobiaceae</taxon>
        <taxon>Sinorhizobium/Ensifer group</taxon>
        <taxon>Sinorhizobium</taxon>
    </lineage>
</organism>
<name>A0ABY8DNP4_9HYPH</name>
<keyword evidence="2" id="KW-1185">Reference proteome</keyword>
<dbReference type="RefSeq" id="WP_280663719.1">
    <property type="nucleotide sequence ID" value="NZ_CP120375.1"/>
</dbReference>
<gene>
    <name evidence="1" type="ORF">PZN02_006078</name>
</gene>
<evidence type="ECO:0000313" key="2">
    <source>
        <dbReference type="Proteomes" id="UP001229355"/>
    </source>
</evidence>
<proteinExistence type="predicted"/>
<sequence length="108" mass="12057">MRVQAFCSAMGFPQQLPPLTLRVEYSGYLTQSRDGSNLMCSTRHAASLQSLAAAALRAINPNRMLQHVVNVAVFGETLLVLLISRADDLVDCQRWKPRRSSSYAWSMN</sequence>